<dbReference type="PANTHER" id="PTHR23416:SF23">
    <property type="entry name" value="ACETYLTRANSFERASE C18B11.09C-RELATED"/>
    <property type="match status" value="1"/>
</dbReference>
<evidence type="ECO:0000256" key="2">
    <source>
        <dbReference type="ARBA" id="ARBA00022679"/>
    </source>
</evidence>
<dbReference type="CDD" id="cd04647">
    <property type="entry name" value="LbH_MAT_like"/>
    <property type="match status" value="1"/>
</dbReference>
<dbReference type="Gene3D" id="2.160.10.10">
    <property type="entry name" value="Hexapeptide repeat proteins"/>
    <property type="match status" value="1"/>
</dbReference>
<comment type="caution">
    <text evidence="3">The sequence shown here is derived from an EMBL/GenBank/DDBJ whole genome shotgun (WGS) entry which is preliminary data.</text>
</comment>
<dbReference type="RefSeq" id="WP_272697561.1">
    <property type="nucleotide sequence ID" value="NZ_CAOJXY010000012.1"/>
</dbReference>
<evidence type="ECO:0000313" key="4">
    <source>
        <dbReference type="Proteomes" id="UP001213646"/>
    </source>
</evidence>
<dbReference type="GO" id="GO:0008374">
    <property type="term" value="F:O-acyltransferase activity"/>
    <property type="evidence" value="ECO:0007669"/>
    <property type="project" value="TreeGrafter"/>
</dbReference>
<dbReference type="InterPro" id="IPR051159">
    <property type="entry name" value="Hexapeptide_acetyltransf"/>
</dbReference>
<accession>A0AAW6I6T4</accession>
<dbReference type="PANTHER" id="PTHR23416">
    <property type="entry name" value="SIALIC ACID SYNTHASE-RELATED"/>
    <property type="match status" value="1"/>
</dbReference>
<evidence type="ECO:0000256" key="1">
    <source>
        <dbReference type="ARBA" id="ARBA00007274"/>
    </source>
</evidence>
<protein>
    <submittedName>
        <fullName evidence="3">Acyltransferase</fullName>
    </submittedName>
</protein>
<dbReference type="InterPro" id="IPR011004">
    <property type="entry name" value="Trimer_LpxA-like_sf"/>
</dbReference>
<name>A0AAW6I6T4_9BACT</name>
<dbReference type="AlphaFoldDB" id="A0AAW6I6T4"/>
<comment type="similarity">
    <text evidence="1">Belongs to the transferase hexapeptide repeat family.</text>
</comment>
<keyword evidence="3" id="KW-0012">Acyltransferase</keyword>
<evidence type="ECO:0000313" key="3">
    <source>
        <dbReference type="EMBL" id="MDC7149556.1"/>
    </source>
</evidence>
<reference evidence="3" key="1">
    <citation type="submission" date="2023-01" db="EMBL/GenBank/DDBJ databases">
        <title>Exploring GABA producing Bacteroides strains toward improving mental health.</title>
        <authorList>
            <person name="Yousuf B."/>
            <person name="Bouhlel N.E."/>
            <person name="Mottawea W."/>
            <person name="Hammami R."/>
        </authorList>
    </citation>
    <scope>NUCLEOTIDE SEQUENCE</scope>
    <source>
        <strain evidence="3">UO.H1047</strain>
    </source>
</reference>
<gene>
    <name evidence="3" type="ORF">PQG89_08970</name>
</gene>
<dbReference type="GO" id="GO:0005829">
    <property type="term" value="C:cytosol"/>
    <property type="evidence" value="ECO:0007669"/>
    <property type="project" value="TreeGrafter"/>
</dbReference>
<keyword evidence="2" id="KW-0808">Transferase</keyword>
<organism evidence="3 4">
    <name type="scientific">Parabacteroides johnsonii</name>
    <dbReference type="NCBI Taxonomy" id="387661"/>
    <lineage>
        <taxon>Bacteria</taxon>
        <taxon>Pseudomonadati</taxon>
        <taxon>Bacteroidota</taxon>
        <taxon>Bacteroidia</taxon>
        <taxon>Bacteroidales</taxon>
        <taxon>Tannerellaceae</taxon>
        <taxon>Parabacteroides</taxon>
    </lineage>
</organism>
<proteinExistence type="inferred from homology"/>
<dbReference type="Proteomes" id="UP001213646">
    <property type="component" value="Unassembled WGS sequence"/>
</dbReference>
<sequence length="170" mass="18136">MLNSKKLYLYHLLCLFLPPTKCHSLKAKLLRWCGAKVGVNVEITSSAKFYGGYNLVIGNNVYIGHEALIFGANGSNIIIEDYAKIGSRVVLVTGSHLFTTEGPCIEGEGIFKDVKIGKGAAVSTGSTILPGKTIGEMAHVAAGSVVTHDVPSYHRVAGVPAKVIKDLRIK</sequence>
<dbReference type="SUPFAM" id="SSF51161">
    <property type="entry name" value="Trimeric LpxA-like enzymes"/>
    <property type="match status" value="1"/>
</dbReference>
<dbReference type="EMBL" id="JAQPYX010000076">
    <property type="protein sequence ID" value="MDC7149556.1"/>
    <property type="molecule type" value="Genomic_DNA"/>
</dbReference>